<dbReference type="PANTHER" id="PTHR31496:SF3">
    <property type="entry name" value="TRANSCRIPTION REPRESSOR KAN1"/>
    <property type="match status" value="1"/>
</dbReference>
<evidence type="ECO:0000256" key="1">
    <source>
        <dbReference type="ARBA" id="ARBA00004123"/>
    </source>
</evidence>
<comment type="subcellular location">
    <subcellularLocation>
        <location evidence="1">Nucleus</location>
    </subcellularLocation>
</comment>
<protein>
    <submittedName>
        <fullName evidence="3">Uncharacterized protein</fullName>
    </submittedName>
</protein>
<dbReference type="AlphaFoldDB" id="A0A426XEX1"/>
<name>A0A426XEX1_ENSVE</name>
<dbReference type="GO" id="GO:0006355">
    <property type="term" value="P:regulation of DNA-templated transcription"/>
    <property type="evidence" value="ECO:0007669"/>
    <property type="project" value="InterPro"/>
</dbReference>
<dbReference type="Proteomes" id="UP000287651">
    <property type="component" value="Unassembled WGS sequence"/>
</dbReference>
<evidence type="ECO:0000313" key="3">
    <source>
        <dbReference type="EMBL" id="RRT38029.1"/>
    </source>
</evidence>
<evidence type="ECO:0000313" key="4">
    <source>
        <dbReference type="Proteomes" id="UP000287651"/>
    </source>
</evidence>
<organism evidence="3 4">
    <name type="scientific">Ensete ventricosum</name>
    <name type="common">Abyssinian banana</name>
    <name type="synonym">Musa ensete</name>
    <dbReference type="NCBI Taxonomy" id="4639"/>
    <lineage>
        <taxon>Eukaryota</taxon>
        <taxon>Viridiplantae</taxon>
        <taxon>Streptophyta</taxon>
        <taxon>Embryophyta</taxon>
        <taxon>Tracheophyta</taxon>
        <taxon>Spermatophyta</taxon>
        <taxon>Magnoliopsida</taxon>
        <taxon>Liliopsida</taxon>
        <taxon>Zingiberales</taxon>
        <taxon>Musaceae</taxon>
        <taxon>Ensete</taxon>
    </lineage>
</organism>
<accession>A0A426XEX1</accession>
<comment type="caution">
    <text evidence="3">The sequence shown here is derived from an EMBL/GenBank/DDBJ whole genome shotgun (WGS) entry which is preliminary data.</text>
</comment>
<proteinExistence type="predicted"/>
<reference evidence="3 4" key="1">
    <citation type="journal article" date="2014" name="Agronomy (Basel)">
        <title>A Draft Genome Sequence for Ensete ventricosum, the Drought-Tolerant Tree Against Hunger.</title>
        <authorList>
            <person name="Harrison J."/>
            <person name="Moore K.A."/>
            <person name="Paszkiewicz K."/>
            <person name="Jones T."/>
            <person name="Grant M."/>
            <person name="Ambacheew D."/>
            <person name="Muzemil S."/>
            <person name="Studholme D.J."/>
        </authorList>
    </citation>
    <scope>NUCLEOTIDE SEQUENCE [LARGE SCALE GENOMIC DNA]</scope>
</reference>
<evidence type="ECO:0000256" key="2">
    <source>
        <dbReference type="SAM" id="MobiDB-lite"/>
    </source>
</evidence>
<gene>
    <name evidence="3" type="ORF">B296_00037857</name>
</gene>
<dbReference type="EMBL" id="AMZH03021627">
    <property type="protein sequence ID" value="RRT38029.1"/>
    <property type="molecule type" value="Genomic_DNA"/>
</dbReference>
<feature type="region of interest" description="Disordered" evidence="2">
    <location>
        <begin position="1"/>
        <end position="42"/>
    </location>
</feature>
<dbReference type="PANTHER" id="PTHR31496">
    <property type="entry name" value="TRANSCRIPTION FACTOR KAN2-RELATED"/>
    <property type="match status" value="1"/>
</dbReference>
<dbReference type="InterPro" id="IPR044847">
    <property type="entry name" value="KAN_fam"/>
</dbReference>
<dbReference type="GO" id="GO:0000976">
    <property type="term" value="F:transcription cis-regulatory region binding"/>
    <property type="evidence" value="ECO:0007669"/>
    <property type="project" value="InterPro"/>
</dbReference>
<dbReference type="GO" id="GO:0010158">
    <property type="term" value="P:abaxial cell fate specification"/>
    <property type="evidence" value="ECO:0007669"/>
    <property type="project" value="InterPro"/>
</dbReference>
<dbReference type="GO" id="GO:0005634">
    <property type="term" value="C:nucleus"/>
    <property type="evidence" value="ECO:0007669"/>
    <property type="project" value="UniProtKB-SubCell"/>
</dbReference>
<dbReference type="Gene3D" id="1.10.10.60">
    <property type="entry name" value="Homeodomain-like"/>
    <property type="match status" value="1"/>
</dbReference>
<sequence length="120" mass="13172">MACGGLSSHHHPRGVGSAEASRNLMRSRVTQRFPTKRSTRSPRMLWTSSLHARFVHATELLGGNESMPPLAPSFASGHTKVDSETNGYERSHFISCQEPLAGYYNLQSPSSSSFLSYCAQ</sequence>